<comment type="caution">
    <text evidence="3">The sequence shown here is derived from an EMBL/GenBank/DDBJ whole genome shotgun (WGS) entry which is preliminary data.</text>
</comment>
<accession>A0A367FY42</accession>
<comment type="function">
    <text evidence="2">Catalyzes the formation of N(4)-acetylcytidine (ac(4)C) at the wobble position of elongator tRNA(Met), using acetate and ATP as substrates. First activates an acetate ion to form acetyladenylate (Ac-AMP) and then transfers the acetyl group to tRNA to form ac(4)C34.</text>
</comment>
<keyword evidence="2" id="KW-0820">tRNA-binding</keyword>
<feature type="binding site" evidence="2">
    <location>
        <position position="177"/>
    </location>
    <ligand>
        <name>ATP</name>
        <dbReference type="ChEBI" id="CHEBI:30616"/>
    </ligand>
</feature>
<dbReference type="EMBL" id="PSQG01000020">
    <property type="protein sequence ID" value="RCH42631.1"/>
    <property type="molecule type" value="Genomic_DNA"/>
</dbReference>
<evidence type="ECO:0000313" key="4">
    <source>
        <dbReference type="Proteomes" id="UP000253208"/>
    </source>
</evidence>
<dbReference type="GO" id="GO:0016879">
    <property type="term" value="F:ligase activity, forming carbon-nitrogen bonds"/>
    <property type="evidence" value="ECO:0007669"/>
    <property type="project" value="UniProtKB-UniRule"/>
</dbReference>
<dbReference type="PANTHER" id="PTHR37825">
    <property type="entry name" value="TRNA(MET) CYTIDINE ACETATE LIGASE"/>
    <property type="match status" value="1"/>
</dbReference>
<dbReference type="EC" id="6.3.4.-" evidence="2"/>
<evidence type="ECO:0000256" key="1">
    <source>
        <dbReference type="ARBA" id="ARBA00022694"/>
    </source>
</evidence>
<dbReference type="HAMAP" id="MF_01539">
    <property type="entry name" value="TmcAL"/>
    <property type="match status" value="1"/>
</dbReference>
<protein>
    <recommendedName>
        <fullName evidence="2">tRNA(Met) cytidine acetate ligase</fullName>
        <ecNumber evidence="2">6.3.4.-</ecNumber>
    </recommendedName>
</protein>
<reference evidence="3 4" key="1">
    <citation type="submission" date="2018-02" db="EMBL/GenBank/DDBJ databases">
        <title>Complete genome sequencing of Faecalibacterium prausnitzii strains isolated from the human gut.</title>
        <authorList>
            <person name="Fitzgerald B.C."/>
            <person name="Shkoporov A.N."/>
            <person name="Ross P.R."/>
            <person name="Hill C."/>
        </authorList>
    </citation>
    <scope>NUCLEOTIDE SEQUENCE [LARGE SCALE GENOMIC DNA]</scope>
    <source>
        <strain evidence="3 4">APC942/31-1</strain>
    </source>
</reference>
<organism evidence="3 4">
    <name type="scientific">Blautia obeum</name>
    <dbReference type="NCBI Taxonomy" id="40520"/>
    <lineage>
        <taxon>Bacteria</taxon>
        <taxon>Bacillati</taxon>
        <taxon>Bacillota</taxon>
        <taxon>Clostridia</taxon>
        <taxon>Lachnospirales</taxon>
        <taxon>Lachnospiraceae</taxon>
        <taxon>Blautia</taxon>
    </lineage>
</organism>
<keyword evidence="3" id="KW-0808">Transferase</keyword>
<keyword evidence="2" id="KW-0436">Ligase</keyword>
<keyword evidence="2" id="KW-0547">Nucleotide-binding</keyword>
<dbReference type="Gene3D" id="3.40.50.620">
    <property type="entry name" value="HUPs"/>
    <property type="match status" value="1"/>
</dbReference>
<keyword evidence="2" id="KW-0694">RNA-binding</keyword>
<dbReference type="GO" id="GO:0016740">
    <property type="term" value="F:transferase activity"/>
    <property type="evidence" value="ECO:0007669"/>
    <property type="project" value="UniProtKB-KW"/>
</dbReference>
<evidence type="ECO:0000313" key="3">
    <source>
        <dbReference type="EMBL" id="RCH42631.1"/>
    </source>
</evidence>
<dbReference type="PANTHER" id="PTHR37825:SF1">
    <property type="entry name" value="TRNA(MET) CYTIDINE ACETATE LIGASE"/>
    <property type="match status" value="1"/>
</dbReference>
<dbReference type="Proteomes" id="UP000253208">
    <property type="component" value="Unassembled WGS sequence"/>
</dbReference>
<keyword evidence="2" id="KW-0963">Cytoplasm</keyword>
<sequence>MKVVGIIAEYNPFHKGHEYQIRYAREILGADYIVIAMSGDFVQRGAPALMEKHLRAEMALLGGADLILEMPVQTATASAEGFAAGGVSLLDGLGVVDELCFGSECGDTETLMNIAQILVKEPFEYRKLLQQNLRTGMSFPAARSSALIRYMREKATSVHNTFDVSSEHIELILSSPNNILGIEYCKALLRLNSCILPHALLRKGSGYHDTDFSLLSDEEFPSASGIRSLMKKSEGTVQSADLSRLIPSASLPGFLDSLKKGAWLSDSALDLPLHYKLLLESEETLKMYPELSDALIRRILKSRNQYEGFSQFADLLKTRDITRSAICRSLVRIFLDQKTKAPGHIPYARVLGFQKSSAPLLSQIKKNSSIPLITKAADASAILDETALRLFNETCAASNLYEMLLYHKTGQPFIHEMKKPLRII</sequence>
<dbReference type="GO" id="GO:0005524">
    <property type="term" value="F:ATP binding"/>
    <property type="evidence" value="ECO:0007669"/>
    <property type="project" value="UniProtKB-KW"/>
</dbReference>
<comment type="similarity">
    <text evidence="2">Belongs to the TmcAL family.</text>
</comment>
<dbReference type="Pfam" id="PF05636">
    <property type="entry name" value="HIGH_NTase1"/>
    <property type="match status" value="1"/>
</dbReference>
<dbReference type="AlphaFoldDB" id="A0A367FY42"/>
<gene>
    <name evidence="2" type="primary">tmcAL</name>
    <name evidence="3" type="ORF">C4886_13500</name>
</gene>
<dbReference type="SUPFAM" id="SSF52374">
    <property type="entry name" value="Nucleotidylyl transferase"/>
    <property type="match status" value="1"/>
</dbReference>
<feature type="binding site" evidence="2">
    <location>
        <position position="102"/>
    </location>
    <ligand>
        <name>ATP</name>
        <dbReference type="ChEBI" id="CHEBI:30616"/>
    </ligand>
</feature>
<proteinExistence type="inferred from homology"/>
<feature type="binding site" evidence="2">
    <location>
        <begin position="7"/>
        <end position="20"/>
    </location>
    <ligand>
        <name>ATP</name>
        <dbReference type="ChEBI" id="CHEBI:30616"/>
    </ligand>
</feature>
<dbReference type="RefSeq" id="WP_015525245.1">
    <property type="nucleotide sequence ID" value="NZ_PSQG01000020.1"/>
</dbReference>
<comment type="caution">
    <text evidence="2">Lacks conserved residue(s) required for the propagation of feature annotation.</text>
</comment>
<keyword evidence="1 2" id="KW-0819">tRNA processing</keyword>
<name>A0A367FY42_9FIRM</name>
<dbReference type="GO" id="GO:0005737">
    <property type="term" value="C:cytoplasm"/>
    <property type="evidence" value="ECO:0007669"/>
    <property type="project" value="UniProtKB-SubCell"/>
</dbReference>
<evidence type="ECO:0000256" key="2">
    <source>
        <dbReference type="HAMAP-Rule" id="MF_01539"/>
    </source>
</evidence>
<keyword evidence="2" id="KW-0067">ATP-binding</keyword>
<dbReference type="GO" id="GO:0006400">
    <property type="term" value="P:tRNA modification"/>
    <property type="evidence" value="ECO:0007669"/>
    <property type="project" value="UniProtKB-UniRule"/>
</dbReference>
<dbReference type="InterPro" id="IPR008513">
    <property type="entry name" value="tRNA(Met)_cyd_acetate_ligase"/>
</dbReference>
<comment type="subcellular location">
    <subcellularLocation>
        <location evidence="2">Cytoplasm</location>
    </subcellularLocation>
</comment>
<dbReference type="InterPro" id="IPR014729">
    <property type="entry name" value="Rossmann-like_a/b/a_fold"/>
</dbReference>
<comment type="catalytic activity">
    <reaction evidence="2">
        <text>cytidine(34) in elongator tRNA(Met) + acetate + ATP = N(4)-acetylcytidine(34) in elongator tRNA(Met) + AMP + diphosphate</text>
        <dbReference type="Rhea" id="RHEA:58144"/>
        <dbReference type="Rhea" id="RHEA-COMP:10693"/>
        <dbReference type="Rhea" id="RHEA-COMP:10694"/>
        <dbReference type="ChEBI" id="CHEBI:30089"/>
        <dbReference type="ChEBI" id="CHEBI:30616"/>
        <dbReference type="ChEBI" id="CHEBI:33019"/>
        <dbReference type="ChEBI" id="CHEBI:74900"/>
        <dbReference type="ChEBI" id="CHEBI:82748"/>
        <dbReference type="ChEBI" id="CHEBI:456215"/>
    </reaction>
</comment>
<feature type="binding site" evidence="2">
    <location>
        <position position="202"/>
    </location>
    <ligand>
        <name>ATP</name>
        <dbReference type="ChEBI" id="CHEBI:30616"/>
    </ligand>
</feature>
<dbReference type="GO" id="GO:0000049">
    <property type="term" value="F:tRNA binding"/>
    <property type="evidence" value="ECO:0007669"/>
    <property type="project" value="UniProtKB-KW"/>
</dbReference>